<feature type="domain" description="Bacteriophage phiJL001 Gp84 C-terminal" evidence="1">
    <location>
        <begin position="193"/>
        <end position="275"/>
    </location>
</feature>
<keyword evidence="3" id="KW-1185">Reference proteome</keyword>
<sequence length="292" mass="30928">MSMSDDMRAHLSGGITTLCRCWALTRKDGVQLGFTDHDGDLSFEGIVFRADTGLTALALQQGTGLSVDNTEAMGALSDASISEADIAVGRYDGAEVRCWLVNWAIVAMRVLQFRGTIGELRRSGGAFEAELLGLTDLLNRPQGRVFQKPCSAVLGDGSCRMDLDAPGYRTEAVVTRVDGTRIGLDGVAGFDSGWFQRGVLEALGGAAAGLRGVIKADVVGVDGREITLWSGLGADLALGDTVRLTAGCDKRMETCRFKFDNLLNFQGFPDIPGNDWTVAVPASATATGGSRR</sequence>
<dbReference type="InterPro" id="IPR011928">
    <property type="entry name" value="Phage_phiJL001_Gp84"/>
</dbReference>
<dbReference type="Pfam" id="PF09931">
    <property type="entry name" value="Phage_phiJL001_Gp84_N"/>
    <property type="match status" value="1"/>
</dbReference>
<reference evidence="2 3" key="1">
    <citation type="submission" date="2019-04" db="EMBL/GenBank/DDBJ databases">
        <title>Draft genome sequence of Youngimonas vesicularis.</title>
        <authorList>
            <person name="Hameed A."/>
        </authorList>
    </citation>
    <scope>NUCLEOTIDE SEQUENCE [LARGE SCALE GENOMIC DNA]</scope>
    <source>
        <strain evidence="2 3">CC-AMW-E</strain>
    </source>
</reference>
<evidence type="ECO:0000313" key="2">
    <source>
        <dbReference type="EMBL" id="THD74651.1"/>
    </source>
</evidence>
<accession>A0A4S3MCB2</accession>
<evidence type="ECO:0000259" key="1">
    <source>
        <dbReference type="Pfam" id="PF09356"/>
    </source>
</evidence>
<dbReference type="NCBIfam" id="TIGR02218">
    <property type="entry name" value="phg_TIGR02218"/>
    <property type="match status" value="1"/>
</dbReference>
<dbReference type="EMBL" id="SSMD01000003">
    <property type="protein sequence ID" value="THD74651.1"/>
    <property type="molecule type" value="Genomic_DNA"/>
</dbReference>
<name>A0A4S3MCB2_9RHOB</name>
<dbReference type="OrthoDB" id="1633386at2"/>
<gene>
    <name evidence="2" type="ORF">E7681_06670</name>
</gene>
<dbReference type="AlphaFoldDB" id="A0A4S3MCB2"/>
<dbReference type="Proteomes" id="UP000306113">
    <property type="component" value="Unassembled WGS sequence"/>
</dbReference>
<dbReference type="InterPro" id="IPR018964">
    <property type="entry name" value="Phage_phiJL001_Gp84_C"/>
</dbReference>
<organism evidence="2 3">
    <name type="scientific">Thalassobius vesicularis</name>
    <dbReference type="NCBI Taxonomy" id="1294297"/>
    <lineage>
        <taxon>Bacteria</taxon>
        <taxon>Pseudomonadati</taxon>
        <taxon>Pseudomonadota</taxon>
        <taxon>Alphaproteobacteria</taxon>
        <taxon>Rhodobacterales</taxon>
        <taxon>Roseobacteraceae</taxon>
        <taxon>Thalassovita</taxon>
    </lineage>
</organism>
<proteinExistence type="predicted"/>
<evidence type="ECO:0000313" key="3">
    <source>
        <dbReference type="Proteomes" id="UP000306113"/>
    </source>
</evidence>
<dbReference type="Pfam" id="PF09356">
    <property type="entry name" value="Phage_BR0599"/>
    <property type="match status" value="1"/>
</dbReference>
<comment type="caution">
    <text evidence="2">The sequence shown here is derived from an EMBL/GenBank/DDBJ whole genome shotgun (WGS) entry which is preliminary data.</text>
</comment>
<protein>
    <submittedName>
        <fullName evidence="2">DUF2163 domain-containing protein</fullName>
    </submittedName>
</protein>